<keyword evidence="3" id="KW-1003">Cell membrane</keyword>
<evidence type="ECO:0000256" key="4">
    <source>
        <dbReference type="ARBA" id="ARBA00022692"/>
    </source>
</evidence>
<evidence type="ECO:0000256" key="1">
    <source>
        <dbReference type="ARBA" id="ARBA00004651"/>
    </source>
</evidence>
<evidence type="ECO:0000256" key="7">
    <source>
        <dbReference type="SAM" id="Phobius"/>
    </source>
</evidence>
<dbReference type="EMBL" id="JAHOPB010000003">
    <property type="protein sequence ID" value="MBU8876790.1"/>
    <property type="molecule type" value="Genomic_DNA"/>
</dbReference>
<organism evidence="8 9">
    <name type="scientific">Reyranella humidisoli</name>
    <dbReference type="NCBI Taxonomy" id="2849149"/>
    <lineage>
        <taxon>Bacteria</taxon>
        <taxon>Pseudomonadati</taxon>
        <taxon>Pseudomonadota</taxon>
        <taxon>Alphaproteobacteria</taxon>
        <taxon>Hyphomicrobiales</taxon>
        <taxon>Reyranellaceae</taxon>
        <taxon>Reyranella</taxon>
    </lineage>
</organism>
<reference evidence="8 9" key="1">
    <citation type="submission" date="2021-06" db="EMBL/GenBank/DDBJ databases">
        <authorList>
            <person name="Lee D.H."/>
        </authorList>
    </citation>
    <scope>NUCLEOTIDE SEQUENCE [LARGE SCALE GENOMIC DNA]</scope>
    <source>
        <strain evidence="8 9">MMS21-HV4-11</strain>
    </source>
</reference>
<evidence type="ECO:0000256" key="3">
    <source>
        <dbReference type="ARBA" id="ARBA00022475"/>
    </source>
</evidence>
<evidence type="ECO:0000256" key="5">
    <source>
        <dbReference type="ARBA" id="ARBA00022989"/>
    </source>
</evidence>
<dbReference type="InterPro" id="IPR003370">
    <property type="entry name" value="Chromate_transpt"/>
</dbReference>
<keyword evidence="9" id="KW-1185">Reference proteome</keyword>
<gene>
    <name evidence="8" type="ORF">KQ910_23650</name>
</gene>
<evidence type="ECO:0000313" key="8">
    <source>
        <dbReference type="EMBL" id="MBU8876790.1"/>
    </source>
</evidence>
<comment type="subcellular location">
    <subcellularLocation>
        <location evidence="1">Cell membrane</location>
        <topology evidence="1">Multi-pass membrane protein</topology>
    </subcellularLocation>
</comment>
<comment type="caution">
    <text evidence="8">The sequence shown here is derived from an EMBL/GenBank/DDBJ whole genome shotgun (WGS) entry which is preliminary data.</text>
</comment>
<feature type="transmembrane region" description="Helical" evidence="7">
    <location>
        <begin position="18"/>
        <end position="38"/>
    </location>
</feature>
<dbReference type="PANTHER" id="PTHR43663">
    <property type="entry name" value="CHROMATE TRANSPORT PROTEIN-RELATED"/>
    <property type="match status" value="1"/>
</dbReference>
<keyword evidence="6 7" id="KW-0472">Membrane</keyword>
<dbReference type="Pfam" id="PF02417">
    <property type="entry name" value="Chromate_transp"/>
    <property type="match status" value="1"/>
</dbReference>
<proteinExistence type="inferred from homology"/>
<protein>
    <submittedName>
        <fullName evidence="8">Chromate transporter</fullName>
    </submittedName>
</protein>
<dbReference type="InterPro" id="IPR052518">
    <property type="entry name" value="CHR_Transporter"/>
</dbReference>
<evidence type="ECO:0000256" key="6">
    <source>
        <dbReference type="ARBA" id="ARBA00023136"/>
    </source>
</evidence>
<feature type="transmembrane region" description="Helical" evidence="7">
    <location>
        <begin position="86"/>
        <end position="108"/>
    </location>
</feature>
<dbReference type="Proteomes" id="UP000727907">
    <property type="component" value="Unassembled WGS sequence"/>
</dbReference>
<sequence>MSVADTSPPPPPPSLGKLFWVFLVMGATSLGGGVVGYLRTGLVVRQRWLDDLSFVELLSISQTLPGLNATNMSILVGDRLRGGMGALVATLGMCLPGASLMIAAGFAYGAGGDGPWSKAFLHGIAAGAVGLIVVVLVQLGAKTLKTLADYVFVLLTAAAVAFFKVPVPYALIVAGIVAIWWHRPRDKDVP</sequence>
<evidence type="ECO:0000256" key="2">
    <source>
        <dbReference type="ARBA" id="ARBA00005262"/>
    </source>
</evidence>
<accession>A0ABS6IR14</accession>
<feature type="transmembrane region" description="Helical" evidence="7">
    <location>
        <begin position="120"/>
        <end position="139"/>
    </location>
</feature>
<comment type="similarity">
    <text evidence="2">Belongs to the chromate ion transporter (CHR) (TC 2.A.51) family.</text>
</comment>
<keyword evidence="4 7" id="KW-0812">Transmembrane</keyword>
<name>A0ABS6IR14_9HYPH</name>
<dbReference type="PANTHER" id="PTHR43663:SF1">
    <property type="entry name" value="CHROMATE TRANSPORTER"/>
    <property type="match status" value="1"/>
</dbReference>
<keyword evidence="5 7" id="KW-1133">Transmembrane helix</keyword>
<evidence type="ECO:0000313" key="9">
    <source>
        <dbReference type="Proteomes" id="UP000727907"/>
    </source>
</evidence>
<dbReference type="RefSeq" id="WP_216965966.1">
    <property type="nucleotide sequence ID" value="NZ_JAHOPB010000003.1"/>
</dbReference>
<feature type="transmembrane region" description="Helical" evidence="7">
    <location>
        <begin position="151"/>
        <end position="181"/>
    </location>
</feature>